<accession>A0A6J4JW84</accession>
<organism evidence="1">
    <name type="scientific">uncultured Cytophagales bacterium</name>
    <dbReference type="NCBI Taxonomy" id="158755"/>
    <lineage>
        <taxon>Bacteria</taxon>
        <taxon>Pseudomonadati</taxon>
        <taxon>Bacteroidota</taxon>
        <taxon>Sphingobacteriia</taxon>
        <taxon>Sphingobacteriales</taxon>
        <taxon>environmental samples</taxon>
    </lineage>
</organism>
<name>A0A6J4JW84_9SPHI</name>
<evidence type="ECO:0000313" key="1">
    <source>
        <dbReference type="EMBL" id="CAA9289192.1"/>
    </source>
</evidence>
<proteinExistence type="predicted"/>
<protein>
    <submittedName>
        <fullName evidence="1">Uncharacterized protein</fullName>
    </submittedName>
</protein>
<dbReference type="EMBL" id="CADCTQ010000371">
    <property type="protein sequence ID" value="CAA9289192.1"/>
    <property type="molecule type" value="Genomic_DNA"/>
</dbReference>
<gene>
    <name evidence="1" type="ORF">AVDCRST_MAG56-4409</name>
</gene>
<dbReference type="AlphaFoldDB" id="A0A6J4JW84"/>
<reference evidence="1" key="1">
    <citation type="submission" date="2020-02" db="EMBL/GenBank/DDBJ databases">
        <authorList>
            <person name="Meier V. D."/>
        </authorList>
    </citation>
    <scope>NUCLEOTIDE SEQUENCE</scope>
    <source>
        <strain evidence="1">AVDCRST_MAG56</strain>
    </source>
</reference>
<sequence>MGKVCGVVVLELPAKLSPACYPKFTRFLTFARTGLFGMALN</sequence>